<proteinExistence type="predicted"/>
<comment type="caution">
    <text evidence="2">The sequence shown here is derived from an EMBL/GenBank/DDBJ whole genome shotgun (WGS) entry which is preliminary data.</text>
</comment>
<feature type="compositionally biased region" description="Pro residues" evidence="1">
    <location>
        <begin position="16"/>
        <end position="28"/>
    </location>
</feature>
<sequence length="78" mass="8644">MSCLPLSSHTLSINPKPSPRPKQTPKPSLPASYPTSTSCSKGWTLLKWKVPYYPTDVMWAQSKNQPLQNLGAQLCVKC</sequence>
<protein>
    <submittedName>
        <fullName evidence="2">Uncharacterized protein</fullName>
    </submittedName>
</protein>
<evidence type="ECO:0000313" key="3">
    <source>
        <dbReference type="Proteomes" id="UP000737018"/>
    </source>
</evidence>
<keyword evidence="3" id="KW-1185">Reference proteome</keyword>
<organism evidence="2 3">
    <name type="scientific">Castanea mollissima</name>
    <name type="common">Chinese chestnut</name>
    <dbReference type="NCBI Taxonomy" id="60419"/>
    <lineage>
        <taxon>Eukaryota</taxon>
        <taxon>Viridiplantae</taxon>
        <taxon>Streptophyta</taxon>
        <taxon>Embryophyta</taxon>
        <taxon>Tracheophyta</taxon>
        <taxon>Spermatophyta</taxon>
        <taxon>Magnoliopsida</taxon>
        <taxon>eudicotyledons</taxon>
        <taxon>Gunneridae</taxon>
        <taxon>Pentapetalae</taxon>
        <taxon>rosids</taxon>
        <taxon>fabids</taxon>
        <taxon>Fagales</taxon>
        <taxon>Fagaceae</taxon>
        <taxon>Castanea</taxon>
    </lineage>
</organism>
<feature type="compositionally biased region" description="Polar residues" evidence="1">
    <location>
        <begin position="1"/>
        <end position="15"/>
    </location>
</feature>
<gene>
    <name evidence="2" type="ORF">CMV_011152</name>
</gene>
<name>A0A8J4R2M9_9ROSI</name>
<reference evidence="2" key="1">
    <citation type="submission" date="2020-03" db="EMBL/GenBank/DDBJ databases">
        <title>Castanea mollissima Vanexum genome sequencing.</title>
        <authorList>
            <person name="Staton M."/>
        </authorList>
    </citation>
    <scope>NUCLEOTIDE SEQUENCE</scope>
    <source>
        <tissue evidence="2">Leaf</tissue>
    </source>
</reference>
<dbReference type="Proteomes" id="UP000737018">
    <property type="component" value="Unassembled WGS sequence"/>
</dbReference>
<accession>A0A8J4R2M9</accession>
<dbReference type="AlphaFoldDB" id="A0A8J4R2M9"/>
<feature type="region of interest" description="Disordered" evidence="1">
    <location>
        <begin position="1"/>
        <end position="38"/>
    </location>
</feature>
<dbReference type="EMBL" id="JRKL02001345">
    <property type="protein sequence ID" value="KAF3964581.1"/>
    <property type="molecule type" value="Genomic_DNA"/>
</dbReference>
<evidence type="ECO:0000313" key="2">
    <source>
        <dbReference type="EMBL" id="KAF3964581.1"/>
    </source>
</evidence>
<evidence type="ECO:0000256" key="1">
    <source>
        <dbReference type="SAM" id="MobiDB-lite"/>
    </source>
</evidence>